<reference evidence="7" key="1">
    <citation type="submission" date="2020-03" db="EMBL/GenBank/DDBJ databases">
        <title>Draft Genome Sequence of Cylindrodendrum hubeiense.</title>
        <authorList>
            <person name="Buettner E."/>
            <person name="Kellner H."/>
        </authorList>
    </citation>
    <scope>NUCLEOTIDE SEQUENCE</scope>
    <source>
        <strain evidence="7">IHI 201604</strain>
    </source>
</reference>
<evidence type="ECO:0000256" key="2">
    <source>
        <dbReference type="ARBA" id="ARBA00022801"/>
    </source>
</evidence>
<dbReference type="InterPro" id="IPR036526">
    <property type="entry name" value="C-N_Hydrolase_sf"/>
</dbReference>
<accession>A0A9P5LEB8</accession>
<evidence type="ECO:0000259" key="6">
    <source>
        <dbReference type="PROSITE" id="PS50263"/>
    </source>
</evidence>
<evidence type="ECO:0000256" key="5">
    <source>
        <dbReference type="SAM" id="SignalP"/>
    </source>
</evidence>
<dbReference type="PANTHER" id="PTHR46044:SF14">
    <property type="entry name" value="ARYLACETONITRILASE"/>
    <property type="match status" value="1"/>
</dbReference>
<evidence type="ECO:0000256" key="4">
    <source>
        <dbReference type="ARBA" id="ARBA00039045"/>
    </source>
</evidence>
<comment type="similarity">
    <text evidence="1">Belongs to the carbon-nitrogen hydrolase superfamily. Nitrilase family.</text>
</comment>
<dbReference type="PROSITE" id="PS50263">
    <property type="entry name" value="CN_HYDROLASE"/>
    <property type="match status" value="1"/>
</dbReference>
<dbReference type="InterPro" id="IPR044149">
    <property type="entry name" value="Nitrilases_CHs"/>
</dbReference>
<dbReference type="PANTHER" id="PTHR46044">
    <property type="entry name" value="NITRILASE"/>
    <property type="match status" value="1"/>
</dbReference>
<organism evidence="7 8">
    <name type="scientific">Cylindrodendrum hubeiense</name>
    <dbReference type="NCBI Taxonomy" id="595255"/>
    <lineage>
        <taxon>Eukaryota</taxon>
        <taxon>Fungi</taxon>
        <taxon>Dikarya</taxon>
        <taxon>Ascomycota</taxon>
        <taxon>Pezizomycotina</taxon>
        <taxon>Sordariomycetes</taxon>
        <taxon>Hypocreomycetidae</taxon>
        <taxon>Hypocreales</taxon>
        <taxon>Nectriaceae</taxon>
        <taxon>Cylindrodendrum</taxon>
    </lineage>
</organism>
<proteinExistence type="inferred from homology"/>
<dbReference type="Pfam" id="PF00795">
    <property type="entry name" value="CN_hydrolase"/>
    <property type="match status" value="1"/>
</dbReference>
<dbReference type="AlphaFoldDB" id="A0A9P5LEB8"/>
<dbReference type="EC" id="3.5.5.1" evidence="4"/>
<dbReference type="EMBL" id="JAANBB010000027">
    <property type="protein sequence ID" value="KAF7554886.1"/>
    <property type="molecule type" value="Genomic_DNA"/>
</dbReference>
<evidence type="ECO:0000313" key="8">
    <source>
        <dbReference type="Proteomes" id="UP000722485"/>
    </source>
</evidence>
<dbReference type="SUPFAM" id="SSF56317">
    <property type="entry name" value="Carbon-nitrogen hydrolase"/>
    <property type="match status" value="1"/>
</dbReference>
<keyword evidence="2" id="KW-0378">Hydrolase</keyword>
<comment type="catalytic activity">
    <reaction evidence="3">
        <text>a nitrile + 2 H2O = a carboxylate + NH4(+)</text>
        <dbReference type="Rhea" id="RHEA:21724"/>
        <dbReference type="ChEBI" id="CHEBI:15377"/>
        <dbReference type="ChEBI" id="CHEBI:18379"/>
        <dbReference type="ChEBI" id="CHEBI:28938"/>
        <dbReference type="ChEBI" id="CHEBI:29067"/>
        <dbReference type="EC" id="3.5.5.1"/>
    </reaction>
</comment>
<dbReference type="Gene3D" id="3.60.110.10">
    <property type="entry name" value="Carbon-nitrogen hydrolase"/>
    <property type="match status" value="1"/>
</dbReference>
<protein>
    <recommendedName>
        <fullName evidence="4">nitrilase</fullName>
        <ecNumber evidence="4">3.5.5.1</ecNumber>
    </recommendedName>
</protein>
<keyword evidence="5" id="KW-0732">Signal</keyword>
<dbReference type="Proteomes" id="UP000722485">
    <property type="component" value="Unassembled WGS sequence"/>
</dbReference>
<keyword evidence="8" id="KW-1185">Reference proteome</keyword>
<dbReference type="InterPro" id="IPR003010">
    <property type="entry name" value="C-N_Hydrolase"/>
</dbReference>
<evidence type="ECO:0000256" key="3">
    <source>
        <dbReference type="ARBA" id="ARBA00036406"/>
    </source>
</evidence>
<feature type="domain" description="CN hydrolase" evidence="6">
    <location>
        <begin position="72"/>
        <end position="321"/>
    </location>
</feature>
<sequence length="397" mass="44022">MLANLLSLLFLNASAVFAASRHGGALKRDCEIVNATYSLNSQGFYDHIDPENFTVATVVKSPYDGPSPVELFSHPQSLPQGSWNITLTTERAIGFINKAASDGVSLLVFPEVWFPGYPFTMMSQPEYTQSYINNSLVENDSNWNALVNAIKKAGIYVAIGASERIGDKLHMSQVFWSPEGETLIHRQKLRASEFERNLWSDGTVDGFKVVATPYGRIGLLECWEHLHTQMTFPMQAQLEDIHIAMYPNIKSPYIPEDPDTISHPFSSMAVNMAGVHIYSATAKVWSVVAGMDGGIIMNPVGVIQALLPPPTNETYDGPTYLAYSINTTTFRQNRTYEINSQFGFGSVLEMLQSYPSYIPKDTGTFILKKSVFISDLLRLAKKGVKYFSGDDTAEVPL</sequence>
<evidence type="ECO:0000313" key="7">
    <source>
        <dbReference type="EMBL" id="KAF7554886.1"/>
    </source>
</evidence>
<feature type="chain" id="PRO_5040258994" description="nitrilase" evidence="5">
    <location>
        <begin position="19"/>
        <end position="397"/>
    </location>
</feature>
<evidence type="ECO:0000256" key="1">
    <source>
        <dbReference type="ARBA" id="ARBA00008129"/>
    </source>
</evidence>
<feature type="signal peptide" evidence="5">
    <location>
        <begin position="1"/>
        <end position="18"/>
    </location>
</feature>
<dbReference type="OrthoDB" id="10250282at2759"/>
<name>A0A9P5LEB8_9HYPO</name>
<dbReference type="GO" id="GO:0000257">
    <property type="term" value="F:nitrilase activity"/>
    <property type="evidence" value="ECO:0007669"/>
    <property type="project" value="UniProtKB-EC"/>
</dbReference>
<gene>
    <name evidence="7" type="ORF">G7Z17_g2624</name>
</gene>
<comment type="caution">
    <text evidence="7">The sequence shown here is derived from an EMBL/GenBank/DDBJ whole genome shotgun (WGS) entry which is preliminary data.</text>
</comment>